<reference evidence="1" key="1">
    <citation type="submission" date="2014-01" db="EMBL/GenBank/DDBJ databases">
        <authorList>
            <person name="Brown-Elliot B."/>
            <person name="Wallace R."/>
            <person name="Lenaerts A."/>
            <person name="Ordway D."/>
            <person name="DeGroote M.A."/>
            <person name="Parker T."/>
            <person name="Sizemore C."/>
            <person name="Tallon L.J."/>
            <person name="Sadzewicz L.K."/>
            <person name="Sengamalay N."/>
            <person name="Fraser C.M."/>
            <person name="Hine E."/>
            <person name="Shefchek K.A."/>
            <person name="Das S.P."/>
            <person name="Tettelin H."/>
        </authorList>
    </citation>
    <scope>NUCLEOTIDE SEQUENCE [LARGE SCALE GENOMIC DNA]</scope>
    <source>
        <strain evidence="1">4042</strain>
    </source>
</reference>
<sequence length="53" mass="5708">MDVLDEAERVRLDGGVTGCVDPRGGQAGVDSVVFAEQVARSPRRWRSPPSVAR</sequence>
<gene>
    <name evidence="1" type="ORF">I553_2289</name>
</gene>
<comment type="caution">
    <text evidence="1">The sequence shown here is derived from an EMBL/GenBank/DDBJ whole genome shotgun (WGS) entry which is preliminary data.</text>
</comment>
<dbReference type="EMBL" id="JAOB01000077">
    <property type="protein sequence ID" value="EUA17217.1"/>
    <property type="molecule type" value="Genomic_DNA"/>
</dbReference>
<protein>
    <submittedName>
        <fullName evidence="1">Uncharacterized protein</fullName>
    </submittedName>
</protein>
<dbReference type="AlphaFoldDB" id="X7ZCD8"/>
<accession>X7ZCD8</accession>
<organism evidence="1">
    <name type="scientific">Mycobacterium xenopi 4042</name>
    <dbReference type="NCBI Taxonomy" id="1299334"/>
    <lineage>
        <taxon>Bacteria</taxon>
        <taxon>Bacillati</taxon>
        <taxon>Actinomycetota</taxon>
        <taxon>Actinomycetes</taxon>
        <taxon>Mycobacteriales</taxon>
        <taxon>Mycobacteriaceae</taxon>
        <taxon>Mycobacterium</taxon>
    </lineage>
</organism>
<proteinExistence type="predicted"/>
<name>X7ZCD8_MYCXE</name>
<evidence type="ECO:0000313" key="1">
    <source>
        <dbReference type="EMBL" id="EUA17217.1"/>
    </source>
</evidence>
<dbReference type="PATRIC" id="fig|1299334.3.peg.8143"/>